<dbReference type="RefSeq" id="WP_142833486.1">
    <property type="nucleotide sequence ID" value="NZ_VFSV01000005.1"/>
</dbReference>
<gene>
    <name evidence="1" type="ORF">FEV53_03765</name>
</gene>
<name>A0A547Q833_9RHOB</name>
<reference evidence="1 2" key="1">
    <citation type="submission" date="2019-06" db="EMBL/GenBank/DDBJ databases">
        <title>Paenimaribius caenipelagi gen. nov., sp. nov., isolated from a tidal flat.</title>
        <authorList>
            <person name="Yoon J.-H."/>
        </authorList>
    </citation>
    <scope>NUCLEOTIDE SEQUENCE [LARGE SCALE GENOMIC DNA]</scope>
    <source>
        <strain evidence="1 2">JBTF-M29</strain>
    </source>
</reference>
<organism evidence="1 2">
    <name type="scientific">Palleronia caenipelagi</name>
    <dbReference type="NCBI Taxonomy" id="2489174"/>
    <lineage>
        <taxon>Bacteria</taxon>
        <taxon>Pseudomonadati</taxon>
        <taxon>Pseudomonadota</taxon>
        <taxon>Alphaproteobacteria</taxon>
        <taxon>Rhodobacterales</taxon>
        <taxon>Roseobacteraceae</taxon>
        <taxon>Palleronia</taxon>
    </lineage>
</organism>
<accession>A0A547Q833</accession>
<dbReference type="AlphaFoldDB" id="A0A547Q833"/>
<dbReference type="Proteomes" id="UP000318590">
    <property type="component" value="Unassembled WGS sequence"/>
</dbReference>
<protein>
    <submittedName>
        <fullName evidence="1">Uncharacterized protein</fullName>
    </submittedName>
</protein>
<sequence length="126" mass="14155">MAADESASYVPGKSFEQIEIERKAEAKRDAEFVSLELSRGNAKTAALHIDRQHDLLFEAGEAMRFLENAVRCGISTDYDAGFAAILSLCSMTLRDRYEEMEPTMRQLTRALQDCTASRKEKEAEPC</sequence>
<proteinExistence type="predicted"/>
<evidence type="ECO:0000313" key="2">
    <source>
        <dbReference type="Proteomes" id="UP000318590"/>
    </source>
</evidence>
<comment type="caution">
    <text evidence="1">The sequence shown here is derived from an EMBL/GenBank/DDBJ whole genome shotgun (WGS) entry which is preliminary data.</text>
</comment>
<keyword evidence="2" id="KW-1185">Reference proteome</keyword>
<evidence type="ECO:0000313" key="1">
    <source>
        <dbReference type="EMBL" id="TRD22542.1"/>
    </source>
</evidence>
<dbReference type="EMBL" id="VFSV01000005">
    <property type="protein sequence ID" value="TRD22542.1"/>
    <property type="molecule type" value="Genomic_DNA"/>
</dbReference>